<dbReference type="Gene3D" id="3.30.40.10">
    <property type="entry name" value="Zinc/RING finger domain, C3HC4 (zinc finger)"/>
    <property type="match status" value="1"/>
</dbReference>
<feature type="domain" description="PHD-type" evidence="7">
    <location>
        <begin position="243"/>
        <end position="294"/>
    </location>
</feature>
<feature type="compositionally biased region" description="Low complexity" evidence="6">
    <location>
        <begin position="1319"/>
        <end position="1334"/>
    </location>
</feature>
<dbReference type="PANTHER" id="PTHR46462:SF3">
    <property type="entry name" value="UPSET, ISOFORM A"/>
    <property type="match status" value="1"/>
</dbReference>
<feature type="compositionally biased region" description="Pro residues" evidence="6">
    <location>
        <begin position="1175"/>
        <end position="1185"/>
    </location>
</feature>
<dbReference type="InterPro" id="IPR001965">
    <property type="entry name" value="Znf_PHD"/>
</dbReference>
<feature type="compositionally biased region" description="Low complexity" evidence="6">
    <location>
        <begin position="1002"/>
        <end position="1012"/>
    </location>
</feature>
<dbReference type="EMBL" id="JBANRG010000009">
    <property type="protein sequence ID" value="KAK7463497.1"/>
    <property type="molecule type" value="Genomic_DNA"/>
</dbReference>
<evidence type="ECO:0000256" key="1">
    <source>
        <dbReference type="ARBA" id="ARBA00022723"/>
    </source>
</evidence>
<feature type="compositionally biased region" description="Basic and acidic residues" evidence="6">
    <location>
        <begin position="1251"/>
        <end position="1270"/>
    </location>
</feature>
<feature type="compositionally biased region" description="Low complexity" evidence="6">
    <location>
        <begin position="33"/>
        <end position="84"/>
    </location>
</feature>
<feature type="compositionally biased region" description="Low complexity" evidence="6">
    <location>
        <begin position="1402"/>
        <end position="1422"/>
    </location>
</feature>
<feature type="region of interest" description="Disordered" evidence="6">
    <location>
        <begin position="21"/>
        <end position="236"/>
    </location>
</feature>
<dbReference type="Proteomes" id="UP001498398">
    <property type="component" value="Unassembled WGS sequence"/>
</dbReference>
<feature type="compositionally biased region" description="Low complexity" evidence="6">
    <location>
        <begin position="380"/>
        <end position="392"/>
    </location>
</feature>
<keyword evidence="4" id="KW-0156">Chromatin regulator</keyword>
<evidence type="ECO:0000259" key="7">
    <source>
        <dbReference type="PROSITE" id="PS50016"/>
    </source>
</evidence>
<feature type="compositionally biased region" description="Basic residues" evidence="6">
    <location>
        <begin position="984"/>
        <end position="993"/>
    </location>
</feature>
<feature type="compositionally biased region" description="Low complexity" evidence="6">
    <location>
        <begin position="1856"/>
        <end position="1894"/>
    </location>
</feature>
<evidence type="ECO:0000256" key="2">
    <source>
        <dbReference type="ARBA" id="ARBA00022771"/>
    </source>
</evidence>
<keyword evidence="2 5" id="KW-0863">Zinc-finger</keyword>
<dbReference type="InterPro" id="IPR019787">
    <property type="entry name" value="Znf_PHD-finger"/>
</dbReference>
<evidence type="ECO:0000313" key="9">
    <source>
        <dbReference type="Proteomes" id="UP001498398"/>
    </source>
</evidence>
<evidence type="ECO:0000313" key="8">
    <source>
        <dbReference type="EMBL" id="KAK7463497.1"/>
    </source>
</evidence>
<dbReference type="InterPro" id="IPR013083">
    <property type="entry name" value="Znf_RING/FYVE/PHD"/>
</dbReference>
<dbReference type="Pfam" id="PF20826">
    <property type="entry name" value="PHD_5"/>
    <property type="match status" value="1"/>
</dbReference>
<feature type="compositionally biased region" description="Polar residues" evidence="6">
    <location>
        <begin position="882"/>
        <end position="891"/>
    </location>
</feature>
<feature type="region of interest" description="Disordered" evidence="6">
    <location>
        <begin position="308"/>
        <end position="401"/>
    </location>
</feature>
<evidence type="ECO:0000256" key="3">
    <source>
        <dbReference type="ARBA" id="ARBA00022833"/>
    </source>
</evidence>
<keyword evidence="3" id="KW-0862">Zinc</keyword>
<feature type="region of interest" description="Disordered" evidence="6">
    <location>
        <begin position="600"/>
        <end position="623"/>
    </location>
</feature>
<feature type="compositionally biased region" description="Basic and acidic residues" evidence="6">
    <location>
        <begin position="714"/>
        <end position="747"/>
    </location>
</feature>
<dbReference type="PANTHER" id="PTHR46462">
    <property type="entry name" value="UPSET, ISOFORM A"/>
    <property type="match status" value="1"/>
</dbReference>
<name>A0ABR1JQB6_9AGAR</name>
<feature type="compositionally biased region" description="Polar residues" evidence="6">
    <location>
        <begin position="1225"/>
        <end position="1238"/>
    </location>
</feature>
<feature type="compositionally biased region" description="Polar residues" evidence="6">
    <location>
        <begin position="1429"/>
        <end position="1440"/>
    </location>
</feature>
<gene>
    <name evidence="8" type="primary">SET3</name>
    <name evidence="8" type="ORF">VKT23_006845</name>
</gene>
<accession>A0ABR1JQB6</accession>
<feature type="region of interest" description="Disordered" evidence="6">
    <location>
        <begin position="714"/>
        <end position="925"/>
    </location>
</feature>
<feature type="compositionally biased region" description="Low complexity" evidence="6">
    <location>
        <begin position="141"/>
        <end position="160"/>
    </location>
</feature>
<feature type="compositionally biased region" description="Acidic residues" evidence="6">
    <location>
        <begin position="1271"/>
        <end position="1284"/>
    </location>
</feature>
<feature type="compositionally biased region" description="Basic and acidic residues" evidence="6">
    <location>
        <begin position="1924"/>
        <end position="1940"/>
    </location>
</feature>
<feature type="compositionally biased region" description="Low complexity" evidence="6">
    <location>
        <begin position="1562"/>
        <end position="1576"/>
    </location>
</feature>
<feature type="compositionally biased region" description="Pro residues" evidence="6">
    <location>
        <begin position="749"/>
        <end position="760"/>
    </location>
</feature>
<comment type="caution">
    <text evidence="8">The sequence shown here is derived from an EMBL/GenBank/DDBJ whole genome shotgun (WGS) entry which is preliminary data.</text>
</comment>
<dbReference type="CDD" id="cd15550">
    <property type="entry name" value="PHD_MLL5"/>
    <property type="match status" value="1"/>
</dbReference>
<sequence>MSTNDYDYDDSRRKAALALLGLSPTNMRPPSTPLALSSTSLSPGPLSGSAPSFLAGSSVAPRRRTPTTSSNISTITAASTSQTVGNGSGKGLEEEGYVGQPTSPVIPLKRKHPSNSNEFSQTASSQTQGRRRGAGSGSGRGTSSRGRGGRAASSSAAGAGVRHASTDSPLSAGPSTLTTRFDPVAHAGGRRSIDPDSAPRDVDALSMHAATPDRDQEMSTNAQNDHDADNNADSDADPDSADAIRCICGFTNDDGWSIGCDGCGRWCHGVCLGIDEKDKERLPERWECWVCDPSLVVDRERAVRLQKARLSAGKSGGDGDGNSRRRTSPGVERKPRKPSAGMGSVENGHKRRRRSSIIASPVDRLSALPSNHHHVDHPPHSGTTPPGGAPHSNGSVNQGLGEDTIVDIDEPWTHAYNDITHDIIPEKDTREKLRRQAAQWRGVTAISPVVDTQLPDPPPQPDYFQQQPYIATGQQYPPSSSPVTVRPLNQILDPNHPLPANLPPYLLRPPTYALLTTSPIPSSSLIAPFPSTITSSATYLADPLNAYAHLGMPKPYVHLIGPPLDVALDARVAGGKGRWARSGCRPNAVVRPVVCDAAQNKAKGKGKEDGKKHDGDNRPETQSDAQTLAFGIFALRDLKAHEEVVLGWEWDDGNVVHQLPALLQEENIFPPMNLHHFRLQMSNILHTLSSTFTICACGAHVRDCAVRRMAEFVERGDREEETKREQERREKEPADAERRKRPEKDTLHPPSPWTPGPGMPGTPFSATSTPRLPWDAFSVPPRPSSVPQATSIPTSTPTASTFTLPHERRRNNTESDKSSIASRREQGPVDLGPLVGASRGFKTRERVPGSGGLSGVEMVPSPQPESGPSSLRVDTRLDGARPNSSNGTQIPSFMVSPASPSPKHGRRVILQGHNGGQPLQFGEPTLPRLGYGLNKKRGNFWGDAKDKGKGKAVEFEEVEVDVVEDEDVDMDATDGTRKSSTSHPRARKTVARNRVKEKDKSQSLSPLSLPTSLHPPDPGTPSLDASAVVPEDKMPPKMRKRWIHKEAEALMASKDSAKKASKPEKEKEKTGTTKKKGLGISDDAKSTGDAMDVDQVISNDKARNDGSKLLQLTEECSNLRQGTSPSVPFSRLSIQSPDAPCTSNVPATSSPRLPPGEVSSGARSPPPAKKAAEAPPRPVTPPPPIRTSSSFLARVLNSPEHSWAPYWGKSSSSETSSSKETESTQVNGVSEGETTQTQPRDDGVAPAEAAITKDIKKETLEAMDSRSHSTDDEDAVMDEVEQDELLPTPISPSESSGATQNEVGEAPMDVDPEPRREAAASSSEASSRQASPAPVITLSVPRPKSARGHSPPPQVTADVEVTENSGTLERPSPAPETDATAGRPQPVSEEPLCESPPPAQEVAMSSPLSSPVSSPVEPAATPKTPPNDADTSVQESSAPTSADIVPELVPSISISPEQSAKDMPPATPPSVLSSLSPFSSPVSIDGHEDVKSRPQSPGQDTSNVQAANSVPIPPRPLSPEPEPEPVLEVTQVAAEPPNEAAEPDQEATTQPPFSEPSSNANTEPAQPSEEPQTAEPAPAPSKVKLSLKDFALRKRRMREEEEKERAEKAKTEAVAPAEEVSTSENGIEAVADGMVNDEVDNAKQGKEEDVMEVVKEETVKSPVLAKAKEPVVPVVETKPAEEPTITNPIVSLAPAMVNGDAKGRPHSPSLAPLPLNILSAIPALSLAPAVSKPSRSPAPDILIPSLSRKIPQQEEGEIDEVPNPPPSASLPRAHPSVPPKPPTPVKQHKLPDSSLPQNPAVHQLPQNPIKATPYRPNALKHGPDSVAEARSRTPPTQPRSFSGGYGVQYPARSPHTHTSPIPTTPRVLASVTSPSSNTSSVPNAVTATPLSSIGRPPPSGPRALRQQVTTGRVNHPPHSIPRGPSHERDRDTRDWPRYRR</sequence>
<dbReference type="SMART" id="SM00249">
    <property type="entry name" value="PHD"/>
    <property type="match status" value="1"/>
</dbReference>
<dbReference type="PROSITE" id="PS50016">
    <property type="entry name" value="ZF_PHD_2"/>
    <property type="match status" value="1"/>
</dbReference>
<reference evidence="8 9" key="1">
    <citation type="submission" date="2024-01" db="EMBL/GenBank/DDBJ databases">
        <title>A draft genome for the cacao thread blight pathogen Marasmiellus scandens.</title>
        <authorList>
            <person name="Baruah I.K."/>
            <person name="Leung J."/>
            <person name="Bukari Y."/>
            <person name="Amoako-Attah I."/>
            <person name="Meinhardt L.W."/>
            <person name="Bailey B.A."/>
            <person name="Cohen S.P."/>
        </authorList>
    </citation>
    <scope>NUCLEOTIDE SEQUENCE [LARGE SCALE GENOMIC DNA]</scope>
    <source>
        <strain evidence="8 9">GH-19</strain>
    </source>
</reference>
<keyword evidence="9" id="KW-1185">Reference proteome</keyword>
<feature type="region of interest" description="Disordered" evidence="6">
    <location>
        <begin position="963"/>
        <end position="1628"/>
    </location>
</feature>
<evidence type="ECO:0000256" key="4">
    <source>
        <dbReference type="ARBA" id="ARBA00022853"/>
    </source>
</evidence>
<feature type="region of interest" description="Disordered" evidence="6">
    <location>
        <begin position="1728"/>
        <end position="1940"/>
    </location>
</feature>
<feature type="compositionally biased region" description="Polar residues" evidence="6">
    <location>
        <begin position="114"/>
        <end position="123"/>
    </location>
</feature>
<feature type="compositionally biased region" description="Basic and acidic residues" evidence="6">
    <location>
        <begin position="1055"/>
        <end position="1071"/>
    </location>
</feature>
<dbReference type="InterPro" id="IPR011011">
    <property type="entry name" value="Znf_FYVE_PHD"/>
</dbReference>
<dbReference type="Gene3D" id="2.170.270.10">
    <property type="entry name" value="SET domain"/>
    <property type="match status" value="1"/>
</dbReference>
<feature type="compositionally biased region" description="Polar residues" evidence="6">
    <location>
        <begin position="166"/>
        <end position="179"/>
    </location>
</feature>
<feature type="compositionally biased region" description="Polar residues" evidence="6">
    <location>
        <begin position="1114"/>
        <end position="1151"/>
    </location>
</feature>
<protein>
    <submittedName>
        <fullName evidence="8">SET domain-containing protein 3</fullName>
    </submittedName>
</protein>
<feature type="compositionally biased region" description="Basic and acidic residues" evidence="6">
    <location>
        <begin position="810"/>
        <end position="827"/>
    </location>
</feature>
<feature type="compositionally biased region" description="Low complexity" evidence="6">
    <location>
        <begin position="790"/>
        <end position="804"/>
    </location>
</feature>
<feature type="compositionally biased region" description="Pro residues" evidence="6">
    <location>
        <begin position="1511"/>
        <end position="1520"/>
    </location>
</feature>
<feature type="compositionally biased region" description="Acidic residues" evidence="6">
    <location>
        <begin position="963"/>
        <end position="972"/>
    </location>
</feature>
<feature type="compositionally biased region" description="Basic and acidic residues" evidence="6">
    <location>
        <begin position="1586"/>
        <end position="1611"/>
    </location>
</feature>
<feature type="compositionally biased region" description="Polar residues" evidence="6">
    <location>
        <begin position="1291"/>
        <end position="1302"/>
    </location>
</feature>
<evidence type="ECO:0000256" key="5">
    <source>
        <dbReference type="PROSITE-ProRule" id="PRU00146"/>
    </source>
</evidence>
<feature type="compositionally biased region" description="Polar residues" evidence="6">
    <location>
        <begin position="1548"/>
        <end position="1561"/>
    </location>
</feature>
<feature type="compositionally biased region" description="Basic and acidic residues" evidence="6">
    <location>
        <begin position="191"/>
        <end position="203"/>
    </location>
</feature>
<feature type="compositionally biased region" description="Polar residues" evidence="6">
    <location>
        <begin position="1493"/>
        <end position="1508"/>
    </location>
</feature>
<evidence type="ECO:0000256" key="6">
    <source>
        <dbReference type="SAM" id="MobiDB-lite"/>
    </source>
</evidence>
<dbReference type="SUPFAM" id="SSF57903">
    <property type="entry name" value="FYVE/PHD zinc finger"/>
    <property type="match status" value="1"/>
</dbReference>
<keyword evidence="1" id="KW-0479">Metal-binding</keyword>
<organism evidence="8 9">
    <name type="scientific">Marasmiellus scandens</name>
    <dbReference type="NCBI Taxonomy" id="2682957"/>
    <lineage>
        <taxon>Eukaryota</taxon>
        <taxon>Fungi</taxon>
        <taxon>Dikarya</taxon>
        <taxon>Basidiomycota</taxon>
        <taxon>Agaricomycotina</taxon>
        <taxon>Agaricomycetes</taxon>
        <taxon>Agaricomycetidae</taxon>
        <taxon>Agaricales</taxon>
        <taxon>Marasmiineae</taxon>
        <taxon>Omphalotaceae</taxon>
        <taxon>Marasmiellus</taxon>
    </lineage>
</organism>
<dbReference type="InterPro" id="IPR046341">
    <property type="entry name" value="SET_dom_sf"/>
</dbReference>
<feature type="compositionally biased region" description="Basic and acidic residues" evidence="6">
    <location>
        <begin position="605"/>
        <end position="621"/>
    </location>
</feature>
<feature type="compositionally biased region" description="Low complexity" evidence="6">
    <location>
        <begin position="1469"/>
        <end position="1483"/>
    </location>
</feature>
<feature type="compositionally biased region" description="Basic and acidic residues" evidence="6">
    <location>
        <begin position="1821"/>
        <end position="1831"/>
    </location>
</feature>
<proteinExistence type="predicted"/>